<protein>
    <submittedName>
        <fullName evidence="2">22764_t:CDS:1</fullName>
    </submittedName>
</protein>
<dbReference type="EMBL" id="CAJVQA010007315">
    <property type="protein sequence ID" value="CAG8654799.1"/>
    <property type="molecule type" value="Genomic_DNA"/>
</dbReference>
<evidence type="ECO:0000259" key="1">
    <source>
        <dbReference type="Pfam" id="PF05699"/>
    </source>
</evidence>
<evidence type="ECO:0000313" key="3">
    <source>
        <dbReference type="Proteomes" id="UP000789759"/>
    </source>
</evidence>
<dbReference type="OrthoDB" id="2409584at2759"/>
<proteinExistence type="predicted"/>
<keyword evidence="3" id="KW-1185">Reference proteome</keyword>
<dbReference type="AlphaFoldDB" id="A0A9N9DW17"/>
<dbReference type="Pfam" id="PF05699">
    <property type="entry name" value="Dimer_Tnp_hAT"/>
    <property type="match status" value="1"/>
</dbReference>
<name>A0A9N9DW17_9GLOM</name>
<dbReference type="Proteomes" id="UP000789759">
    <property type="component" value="Unassembled WGS sequence"/>
</dbReference>
<evidence type="ECO:0000313" key="2">
    <source>
        <dbReference type="EMBL" id="CAG8654799.1"/>
    </source>
</evidence>
<comment type="caution">
    <text evidence="2">The sequence shown here is derived from an EMBL/GenBank/DDBJ whole genome shotgun (WGS) entry which is preliminary data.</text>
</comment>
<dbReference type="GO" id="GO:0046983">
    <property type="term" value="F:protein dimerization activity"/>
    <property type="evidence" value="ECO:0007669"/>
    <property type="project" value="InterPro"/>
</dbReference>
<dbReference type="InterPro" id="IPR008906">
    <property type="entry name" value="HATC_C_dom"/>
</dbReference>
<feature type="domain" description="HAT C-terminal dimerisation" evidence="1">
    <location>
        <begin position="40"/>
        <end position="96"/>
    </location>
</feature>
<dbReference type="SUPFAM" id="SSF53098">
    <property type="entry name" value="Ribonuclease H-like"/>
    <property type="match status" value="1"/>
</dbReference>
<gene>
    <name evidence="2" type="ORF">CPELLU_LOCUS9514</name>
</gene>
<dbReference type="InterPro" id="IPR012337">
    <property type="entry name" value="RNaseH-like_sf"/>
</dbReference>
<reference evidence="2" key="1">
    <citation type="submission" date="2021-06" db="EMBL/GenBank/DDBJ databases">
        <authorList>
            <person name="Kallberg Y."/>
            <person name="Tangrot J."/>
            <person name="Rosling A."/>
        </authorList>
    </citation>
    <scope>NUCLEOTIDE SEQUENCE</scope>
    <source>
        <strain evidence="2">FL966</strain>
    </source>
</reference>
<dbReference type="PANTHER" id="PTHR47611">
    <property type="entry name" value="HAT DIMERISATION DOMAIN, C-TERMINAL"/>
    <property type="match status" value="1"/>
</dbReference>
<accession>A0A9N9DW17</accession>
<dbReference type="PANTHER" id="PTHR47611:SF3">
    <property type="entry name" value="HAT C-TERMINAL DIMERISATION DOMAIN-CONTAINING PROTEIN"/>
    <property type="match status" value="1"/>
</dbReference>
<organism evidence="2 3">
    <name type="scientific">Cetraspora pellucida</name>
    <dbReference type="NCBI Taxonomy" id="1433469"/>
    <lineage>
        <taxon>Eukaryota</taxon>
        <taxon>Fungi</taxon>
        <taxon>Fungi incertae sedis</taxon>
        <taxon>Mucoromycota</taxon>
        <taxon>Glomeromycotina</taxon>
        <taxon>Glomeromycetes</taxon>
        <taxon>Diversisporales</taxon>
        <taxon>Gigasporaceae</taxon>
        <taxon>Cetraspora</taxon>
    </lineage>
</organism>
<sequence length="106" mass="12169">MYAEFKEQHCLSKQVTSLTSKSVSMTNQNEKQAYHKGFIKSQFPILSEMTQKFLAIPATSTPSECLFSDAGNVMSVKRTLLKPKLFDRMVFLKRNMKEIDFIIPDV</sequence>